<dbReference type="RefSeq" id="WP_076979983.1">
    <property type="nucleotide sequence ID" value="NZ_CP019124.1"/>
</dbReference>
<dbReference type="Pfam" id="PF11638">
    <property type="entry name" value="DnaA_N"/>
    <property type="match status" value="1"/>
</dbReference>
<dbReference type="GO" id="GO:0006270">
    <property type="term" value="P:DNA replication initiation"/>
    <property type="evidence" value="ECO:0007669"/>
    <property type="project" value="UniProtKB-UniRule"/>
</dbReference>
<dbReference type="CDD" id="cd06571">
    <property type="entry name" value="Bac_DnaA_C"/>
    <property type="match status" value="1"/>
</dbReference>
<dbReference type="HAMAP" id="MF_00377">
    <property type="entry name" value="DnaA_bact"/>
    <property type="match status" value="1"/>
</dbReference>
<evidence type="ECO:0000256" key="6">
    <source>
        <dbReference type="ARBA" id="ARBA00023121"/>
    </source>
</evidence>
<dbReference type="PANTHER" id="PTHR30050">
    <property type="entry name" value="CHROMOSOMAL REPLICATION INITIATOR PROTEIN DNAA"/>
    <property type="match status" value="1"/>
</dbReference>
<evidence type="ECO:0000256" key="7">
    <source>
        <dbReference type="ARBA" id="ARBA00023125"/>
    </source>
</evidence>
<keyword evidence="5 8" id="KW-0067">ATP-binding</keyword>
<protein>
    <recommendedName>
        <fullName evidence="8 9">Chromosomal replication initiator protein DnaA</fullName>
    </recommendedName>
</protein>
<dbReference type="NCBIfam" id="TIGR00362">
    <property type="entry name" value="DnaA"/>
    <property type="match status" value="1"/>
</dbReference>
<keyword evidence="2 8" id="KW-0963">Cytoplasm</keyword>
<evidence type="ECO:0000256" key="1">
    <source>
        <dbReference type="ARBA" id="ARBA00006583"/>
    </source>
</evidence>
<keyword evidence="4 8" id="KW-0547">Nucleotide-binding</keyword>
<evidence type="ECO:0000256" key="8">
    <source>
        <dbReference type="HAMAP-Rule" id="MF_00377"/>
    </source>
</evidence>
<dbReference type="SUPFAM" id="SSF52540">
    <property type="entry name" value="P-loop containing nucleoside triphosphate hydrolases"/>
    <property type="match status" value="1"/>
</dbReference>
<dbReference type="AlphaFoldDB" id="A0A1U7DIZ8"/>
<dbReference type="CDD" id="cd00009">
    <property type="entry name" value="AAA"/>
    <property type="match status" value="1"/>
</dbReference>
<dbReference type="GO" id="GO:0008289">
    <property type="term" value="F:lipid binding"/>
    <property type="evidence" value="ECO:0007669"/>
    <property type="project" value="UniProtKB-KW"/>
</dbReference>
<name>A0A1U7DIZ8_9RHOB</name>
<gene>
    <name evidence="8" type="primary">dnaA</name>
    <name evidence="13" type="ORF">BV394_09725</name>
</gene>
<evidence type="ECO:0000313" key="13">
    <source>
        <dbReference type="EMBL" id="APX89962.1"/>
    </source>
</evidence>
<dbReference type="Proteomes" id="UP000187266">
    <property type="component" value="Chromosome"/>
</dbReference>
<feature type="region of interest" description="Domain IV, binds dsDNA" evidence="8">
    <location>
        <begin position="365"/>
        <end position="484"/>
    </location>
</feature>
<dbReference type="GO" id="GO:0006275">
    <property type="term" value="P:regulation of DNA replication"/>
    <property type="evidence" value="ECO:0007669"/>
    <property type="project" value="UniProtKB-UniRule"/>
</dbReference>
<dbReference type="GO" id="GO:0005886">
    <property type="term" value="C:plasma membrane"/>
    <property type="evidence" value="ECO:0007669"/>
    <property type="project" value="TreeGrafter"/>
</dbReference>
<dbReference type="EMBL" id="CP019124">
    <property type="protein sequence ID" value="APX89962.1"/>
    <property type="molecule type" value="Genomic_DNA"/>
</dbReference>
<evidence type="ECO:0000256" key="4">
    <source>
        <dbReference type="ARBA" id="ARBA00022741"/>
    </source>
</evidence>
<evidence type="ECO:0000256" key="10">
    <source>
        <dbReference type="RuleBase" id="RU000577"/>
    </source>
</evidence>
<dbReference type="STRING" id="1267768.BV394_09725"/>
<dbReference type="GO" id="GO:0005737">
    <property type="term" value="C:cytoplasm"/>
    <property type="evidence" value="ECO:0007669"/>
    <property type="project" value="UniProtKB-SubCell"/>
</dbReference>
<dbReference type="SMART" id="SM00760">
    <property type="entry name" value="Bac_DnaA_C"/>
    <property type="match status" value="1"/>
</dbReference>
<comment type="caution">
    <text evidence="8">Lacks conserved residue(s) required for the propagation of feature annotation.</text>
</comment>
<keyword evidence="3 8" id="KW-0235">DNA replication</keyword>
<proteinExistence type="inferred from homology"/>
<keyword evidence="7 8" id="KW-0238">DNA-binding</keyword>
<accession>A0A2M9DAQ6</accession>
<dbReference type="InterPro" id="IPR018312">
    <property type="entry name" value="Chromosome_initiator_DnaA_CS"/>
</dbReference>
<dbReference type="Gene3D" id="1.10.1750.10">
    <property type="match status" value="1"/>
</dbReference>
<dbReference type="InterPro" id="IPR010921">
    <property type="entry name" value="Trp_repressor/repl_initiator"/>
</dbReference>
<dbReference type="GO" id="GO:0005524">
    <property type="term" value="F:ATP binding"/>
    <property type="evidence" value="ECO:0007669"/>
    <property type="project" value="UniProtKB-UniRule"/>
</dbReference>
<keyword evidence="6 8" id="KW-0446">Lipid-binding</keyword>
<dbReference type="Pfam" id="PF00308">
    <property type="entry name" value="Bac_DnaA"/>
    <property type="match status" value="1"/>
</dbReference>
<dbReference type="InterPro" id="IPR013317">
    <property type="entry name" value="DnaA_dom"/>
</dbReference>
<evidence type="ECO:0000256" key="5">
    <source>
        <dbReference type="ARBA" id="ARBA00022840"/>
    </source>
</evidence>
<comment type="similarity">
    <text evidence="1 8 11">Belongs to the DnaA family.</text>
</comment>
<dbReference type="SUPFAM" id="SSF48295">
    <property type="entry name" value="TrpR-like"/>
    <property type="match status" value="1"/>
</dbReference>
<feature type="binding site" evidence="8">
    <location>
        <position position="189"/>
    </location>
    <ligand>
        <name>ATP</name>
        <dbReference type="ChEBI" id="CHEBI:30616"/>
    </ligand>
</feature>
<keyword evidence="14" id="KW-1185">Reference proteome</keyword>
<evidence type="ECO:0000256" key="2">
    <source>
        <dbReference type="ARBA" id="ARBA00022490"/>
    </source>
</evidence>
<evidence type="ECO:0000256" key="12">
    <source>
        <dbReference type="SAM" id="MobiDB-lite"/>
    </source>
</evidence>
<dbReference type="SMART" id="SM00382">
    <property type="entry name" value="AAA"/>
    <property type="match status" value="1"/>
</dbReference>
<evidence type="ECO:0000313" key="14">
    <source>
        <dbReference type="Proteomes" id="UP000187266"/>
    </source>
</evidence>
<feature type="region of interest" description="Disordered" evidence="12">
    <location>
        <begin position="95"/>
        <end position="133"/>
    </location>
</feature>
<dbReference type="PRINTS" id="PR00051">
    <property type="entry name" value="DNAA"/>
</dbReference>
<dbReference type="InterPro" id="IPR003593">
    <property type="entry name" value="AAA+_ATPase"/>
</dbReference>
<evidence type="ECO:0000256" key="9">
    <source>
        <dbReference type="NCBIfam" id="TIGR00362"/>
    </source>
</evidence>
<dbReference type="InterPro" id="IPR020591">
    <property type="entry name" value="Chromosome_initiator_DnaA-like"/>
</dbReference>
<dbReference type="FunFam" id="3.40.50.300:FF:000668">
    <property type="entry name" value="Chromosomal replication initiator protein DnaA"/>
    <property type="match status" value="1"/>
</dbReference>
<dbReference type="InterPro" id="IPR027417">
    <property type="entry name" value="P-loop_NTPase"/>
</dbReference>
<feature type="compositionally biased region" description="Low complexity" evidence="12">
    <location>
        <begin position="95"/>
        <end position="106"/>
    </location>
</feature>
<reference evidence="13 14" key="1">
    <citation type="submission" date="2017-01" db="EMBL/GenBank/DDBJ databases">
        <title>Genomic analysis of Xuhuaishuia manganoxidans DY6-4.</title>
        <authorList>
            <person name="Wang X."/>
        </authorList>
    </citation>
    <scope>NUCLEOTIDE SEQUENCE [LARGE SCALE GENOMIC DNA]</scope>
    <source>
        <strain evidence="13 14">DY6-4</strain>
    </source>
</reference>
<feature type="binding site" evidence="8">
    <location>
        <position position="190"/>
    </location>
    <ligand>
        <name>ATP</name>
        <dbReference type="ChEBI" id="CHEBI:30616"/>
    </ligand>
</feature>
<dbReference type="GO" id="GO:0003688">
    <property type="term" value="F:DNA replication origin binding"/>
    <property type="evidence" value="ECO:0007669"/>
    <property type="project" value="UniProtKB-UniRule"/>
</dbReference>
<dbReference type="InterPro" id="IPR038454">
    <property type="entry name" value="DnaA_N_sf"/>
</dbReference>
<feature type="compositionally biased region" description="Low complexity" evidence="12">
    <location>
        <begin position="119"/>
        <end position="133"/>
    </location>
</feature>
<dbReference type="PROSITE" id="PS01008">
    <property type="entry name" value="DNAA"/>
    <property type="match status" value="1"/>
</dbReference>
<accession>A0A1U7DIZ8</accession>
<dbReference type="InterPro" id="IPR013159">
    <property type="entry name" value="DnaA_C"/>
</dbReference>
<dbReference type="InterPro" id="IPR001957">
    <property type="entry name" value="Chromosome_initiator_DnaA"/>
</dbReference>
<feature type="binding site" evidence="8">
    <location>
        <position position="187"/>
    </location>
    <ligand>
        <name>ATP</name>
        <dbReference type="ChEBI" id="CHEBI:30616"/>
    </ligand>
</feature>
<comment type="subunit">
    <text evidence="8">Oligomerizes as a right-handed, spiral filament on DNA at oriC.</text>
</comment>
<dbReference type="Gene3D" id="3.40.50.300">
    <property type="entry name" value="P-loop containing nucleotide triphosphate hydrolases"/>
    <property type="match status" value="1"/>
</dbReference>
<dbReference type="Gene3D" id="1.10.8.60">
    <property type="match status" value="1"/>
</dbReference>
<comment type="subcellular location">
    <subcellularLocation>
        <location evidence="8">Cytoplasm</location>
    </subcellularLocation>
</comment>
<comment type="domain">
    <text evidence="8">Domain I is involved in oligomerization and binding regulators, domain II is flexibile and of varying length in different bacteria, domain III forms the AAA+ region, while domain IV binds dsDNA.</text>
</comment>
<dbReference type="InterPro" id="IPR024633">
    <property type="entry name" value="DnaA_N_dom"/>
</dbReference>
<feature type="region of interest" description="Domain I, interacts with DnaA modulators" evidence="8">
    <location>
        <begin position="1"/>
        <end position="120"/>
    </location>
</feature>
<dbReference type="Gene3D" id="3.30.300.180">
    <property type="match status" value="1"/>
</dbReference>
<dbReference type="PANTHER" id="PTHR30050:SF2">
    <property type="entry name" value="CHROMOSOMAL REPLICATION INITIATOR PROTEIN DNAA"/>
    <property type="match status" value="1"/>
</dbReference>
<sequence length="484" mass="54184">MTDDTWGRVSKLLKRSVGNNNYTTWIKPLRFLKEEAGVVTFGVPTVFIGDWVSRNFGDQIRQHLMAEGEAVERLRFVVAPPAQASADQACAATAGDAPAGKAQAARAGRDPEDGDMDEAATTTRTATVPASAASVTDEIPGAPLDARFTFDSFVVGKPNELANAAARRVASSGPVTFNPLFLYGGVGLGKTHLMHAIAWELQARSPEKKVVYLSAEQFMYRFVQSLRDRSTMDFKQLFRSVDVLMVDDVQFIAGKNSTQDEFFHTFNALVDQGRQIIISGDRSPSEMDGMDERIRSRLQWGLVVDLHPTDYELRLGILQSKVEQYRRDYPQLDIANGVLEFLAHRISTNVRVLEGALTRLFAFASLVGREITLDLTQDCLADILRASDRKVTIDEIIRKVSEHYNIRMSDILSPKRTRTIARPRQVAMYLAKQLTSRSLPEIGRRFGGRDHTTVLHAVRKIEELRSIDNQIDEDVELLRRMLEA</sequence>
<evidence type="ECO:0000256" key="11">
    <source>
        <dbReference type="RuleBase" id="RU004227"/>
    </source>
</evidence>
<evidence type="ECO:0000256" key="3">
    <source>
        <dbReference type="ARBA" id="ARBA00022705"/>
    </source>
</evidence>
<organism evidence="13 14">
    <name type="scientific">Brevirhabdus pacifica</name>
    <dbReference type="NCBI Taxonomy" id="1267768"/>
    <lineage>
        <taxon>Bacteria</taxon>
        <taxon>Pseudomonadati</taxon>
        <taxon>Pseudomonadota</taxon>
        <taxon>Alphaproteobacteria</taxon>
        <taxon>Rhodobacterales</taxon>
        <taxon>Paracoccaceae</taxon>
        <taxon>Brevirhabdus</taxon>
    </lineage>
</organism>
<feature type="binding site" evidence="8">
    <location>
        <position position="191"/>
    </location>
    <ligand>
        <name>ATP</name>
        <dbReference type="ChEBI" id="CHEBI:30616"/>
    </ligand>
</feature>
<dbReference type="Pfam" id="PF08299">
    <property type="entry name" value="Bac_DnaA_C"/>
    <property type="match status" value="1"/>
</dbReference>
<comment type="function">
    <text evidence="8 10">Plays an essential role in the initiation and regulation of chromosomal replication. ATP-DnaA binds to the origin of replication (oriC) to initiate formation of the DNA replication initiation complex once per cell cycle. Binds the DnaA box (a 9 base pair repeat at the origin) and separates the double-stranded (ds)DNA. Forms a right-handed helical filament on oriC DNA; dsDNA binds to the exterior of the filament while single-stranded (ss)DNA is stabiized in the filament's interior. The ATP-DnaA-oriC complex binds and stabilizes one strand of the AT-rich DNA unwinding element (DUE), permitting loading of DNA polymerase. After initiation quickly degrades to an ADP-DnaA complex that is not apt for DNA replication. Binds acidic phospholipids.</text>
</comment>
<dbReference type="OrthoDB" id="9807019at2"/>